<reference evidence="1 2" key="1">
    <citation type="submission" date="2015-12" db="EMBL/GenBank/DDBJ databases">
        <title>Genome sequence of Aneurinibacillus soli.</title>
        <authorList>
            <person name="Lee J.S."/>
            <person name="Lee K.C."/>
            <person name="Kim K.K."/>
            <person name="Lee B.W."/>
        </authorList>
    </citation>
    <scope>NUCLEOTIDE SEQUENCE [LARGE SCALE GENOMIC DNA]</scope>
    <source>
        <strain evidence="1 2">CB4</strain>
    </source>
</reference>
<dbReference type="EMBL" id="AP017312">
    <property type="protein sequence ID" value="BAU27839.1"/>
    <property type="molecule type" value="Genomic_DNA"/>
</dbReference>
<sequence>MRFFNALTEWKEARYQKKLADMQAQNKCPDCRGNGYSPLMVHEFSYTNLYDCHGCNGSGLFADWARANPHL</sequence>
<accession>A0A0U5B3D6</accession>
<dbReference type="Proteomes" id="UP000217696">
    <property type="component" value="Chromosome"/>
</dbReference>
<dbReference type="KEGG" id="asoc:CB4_02013"/>
<name>A0A0U5B3D6_9BACL</name>
<evidence type="ECO:0000313" key="2">
    <source>
        <dbReference type="Proteomes" id="UP000217696"/>
    </source>
</evidence>
<proteinExistence type="predicted"/>
<gene>
    <name evidence="1" type="ORF">CB4_02013</name>
</gene>
<dbReference type="RefSeq" id="WP_096465492.1">
    <property type="nucleotide sequence ID" value="NZ_AP017312.1"/>
</dbReference>
<protein>
    <submittedName>
        <fullName evidence="1">Uncharacterized protein</fullName>
    </submittedName>
</protein>
<dbReference type="AlphaFoldDB" id="A0A0U5B3D6"/>
<dbReference type="SUPFAM" id="SSF57938">
    <property type="entry name" value="DnaJ/Hsp40 cysteine-rich domain"/>
    <property type="match status" value="1"/>
</dbReference>
<keyword evidence="2" id="KW-1185">Reference proteome</keyword>
<dbReference type="OrthoDB" id="2882832at2"/>
<organism evidence="1 2">
    <name type="scientific">Aneurinibacillus soli</name>
    <dbReference type="NCBI Taxonomy" id="1500254"/>
    <lineage>
        <taxon>Bacteria</taxon>
        <taxon>Bacillati</taxon>
        <taxon>Bacillota</taxon>
        <taxon>Bacilli</taxon>
        <taxon>Bacillales</taxon>
        <taxon>Paenibacillaceae</taxon>
        <taxon>Aneurinibacillus group</taxon>
        <taxon>Aneurinibacillus</taxon>
    </lineage>
</organism>
<evidence type="ECO:0000313" key="1">
    <source>
        <dbReference type="EMBL" id="BAU27839.1"/>
    </source>
</evidence>
<dbReference type="InterPro" id="IPR036410">
    <property type="entry name" value="HSP_DnaJ_Cys-rich_dom_sf"/>
</dbReference>